<dbReference type="PANTHER" id="PTHR23196:SF1">
    <property type="entry name" value="PAX-INTERACTING PROTEIN 1"/>
    <property type="match status" value="1"/>
</dbReference>
<dbReference type="Pfam" id="PF16589">
    <property type="entry name" value="BRCT_2"/>
    <property type="match status" value="1"/>
</dbReference>
<dbReference type="GO" id="GO:0005634">
    <property type="term" value="C:nucleus"/>
    <property type="evidence" value="ECO:0007669"/>
    <property type="project" value="UniProtKB-SubCell"/>
</dbReference>
<evidence type="ECO:0000313" key="5">
    <source>
        <dbReference type="EMBL" id="KIJ28898.1"/>
    </source>
</evidence>
<dbReference type="Pfam" id="PF16770">
    <property type="entry name" value="RTT107_BRCT_5"/>
    <property type="match status" value="1"/>
</dbReference>
<dbReference type="Proteomes" id="UP000054279">
    <property type="component" value="Unassembled WGS sequence"/>
</dbReference>
<gene>
    <name evidence="5" type="ORF">M422DRAFT_269778</name>
</gene>
<keyword evidence="3" id="KW-0539">Nucleus</keyword>
<evidence type="ECO:0000256" key="1">
    <source>
        <dbReference type="ARBA" id="ARBA00004123"/>
    </source>
</evidence>
<evidence type="ECO:0000259" key="4">
    <source>
        <dbReference type="PROSITE" id="PS50172"/>
    </source>
</evidence>
<keyword evidence="2" id="KW-0227">DNA damage</keyword>
<comment type="subcellular location">
    <subcellularLocation>
        <location evidence="1">Nucleus</location>
    </subcellularLocation>
</comment>
<organism evidence="5 6">
    <name type="scientific">Sphaerobolus stellatus (strain SS14)</name>
    <dbReference type="NCBI Taxonomy" id="990650"/>
    <lineage>
        <taxon>Eukaryota</taxon>
        <taxon>Fungi</taxon>
        <taxon>Dikarya</taxon>
        <taxon>Basidiomycota</taxon>
        <taxon>Agaricomycotina</taxon>
        <taxon>Agaricomycetes</taxon>
        <taxon>Phallomycetidae</taxon>
        <taxon>Geastrales</taxon>
        <taxon>Sphaerobolaceae</taxon>
        <taxon>Sphaerobolus</taxon>
    </lineage>
</organism>
<reference evidence="5 6" key="1">
    <citation type="submission" date="2014-06" db="EMBL/GenBank/DDBJ databases">
        <title>Evolutionary Origins and Diversification of the Mycorrhizal Mutualists.</title>
        <authorList>
            <consortium name="DOE Joint Genome Institute"/>
            <consortium name="Mycorrhizal Genomics Consortium"/>
            <person name="Kohler A."/>
            <person name="Kuo A."/>
            <person name="Nagy L.G."/>
            <person name="Floudas D."/>
            <person name="Copeland A."/>
            <person name="Barry K.W."/>
            <person name="Cichocki N."/>
            <person name="Veneault-Fourrey C."/>
            <person name="LaButti K."/>
            <person name="Lindquist E.A."/>
            <person name="Lipzen A."/>
            <person name="Lundell T."/>
            <person name="Morin E."/>
            <person name="Murat C."/>
            <person name="Riley R."/>
            <person name="Ohm R."/>
            <person name="Sun H."/>
            <person name="Tunlid A."/>
            <person name="Henrissat B."/>
            <person name="Grigoriev I.V."/>
            <person name="Hibbett D.S."/>
            <person name="Martin F."/>
        </authorList>
    </citation>
    <scope>NUCLEOTIDE SEQUENCE [LARGE SCALE GENOMIC DNA]</scope>
    <source>
        <strain evidence="5 6">SS14</strain>
    </source>
</reference>
<dbReference type="InterPro" id="IPR051579">
    <property type="entry name" value="DDR_Transcriptional_Reg"/>
</dbReference>
<dbReference type="GO" id="GO:0006974">
    <property type="term" value="P:DNA damage response"/>
    <property type="evidence" value="ECO:0007669"/>
    <property type="project" value="UniProtKB-KW"/>
</dbReference>
<dbReference type="InterPro" id="IPR001357">
    <property type="entry name" value="BRCT_dom"/>
</dbReference>
<evidence type="ECO:0000313" key="6">
    <source>
        <dbReference type="Proteomes" id="UP000054279"/>
    </source>
</evidence>
<proteinExistence type="predicted"/>
<protein>
    <recommendedName>
        <fullName evidence="4">BRCT domain-containing protein</fullName>
    </recommendedName>
</protein>
<sequence length="225" mass="25553">MLSMSIDLDAEADGRSSWTPKKIRILATKVEIDDNLQKAIMKLGPRFTKKPEECTHLVANTLARTEKFLCALPQVPQIITSKWLQACASAKKIVAEREYYLNDPTAEKKHGFKLSEALARAKVLKQKKKRLLENHFFYFTPKVPTDHELLQNVIDALGAKCKMTSTPTARNLSATRHLISCPEDAAVWRPLASDFPIYTSELLLSAGFRQYIQWEDDEMRVPGSY</sequence>
<dbReference type="AlphaFoldDB" id="A0A0C9THE5"/>
<accession>A0A0C9THE5</accession>
<name>A0A0C9THE5_SPHS4</name>
<dbReference type="InterPro" id="IPR036420">
    <property type="entry name" value="BRCT_dom_sf"/>
</dbReference>
<keyword evidence="6" id="KW-1185">Reference proteome</keyword>
<evidence type="ECO:0000256" key="3">
    <source>
        <dbReference type="ARBA" id="ARBA00023242"/>
    </source>
</evidence>
<dbReference type="PROSITE" id="PS50172">
    <property type="entry name" value="BRCT"/>
    <property type="match status" value="1"/>
</dbReference>
<dbReference type="OrthoDB" id="342264at2759"/>
<dbReference type="Gene3D" id="3.40.50.10190">
    <property type="entry name" value="BRCT domain"/>
    <property type="match status" value="2"/>
</dbReference>
<dbReference type="CDD" id="cd18432">
    <property type="entry name" value="BRCT_PAXIP1_rpt6_like"/>
    <property type="match status" value="1"/>
</dbReference>
<dbReference type="EMBL" id="KN837295">
    <property type="protein sequence ID" value="KIJ28898.1"/>
    <property type="molecule type" value="Genomic_DNA"/>
</dbReference>
<evidence type="ECO:0000256" key="2">
    <source>
        <dbReference type="ARBA" id="ARBA00022763"/>
    </source>
</evidence>
<feature type="domain" description="BRCT" evidence="4">
    <location>
        <begin position="34"/>
        <end position="101"/>
    </location>
</feature>
<dbReference type="CDD" id="cd17743">
    <property type="entry name" value="BRCT_BRC1_like_rpt5"/>
    <property type="match status" value="1"/>
</dbReference>
<dbReference type="HOGENOM" id="CLU_092183_0_0_1"/>
<dbReference type="SUPFAM" id="SSF52113">
    <property type="entry name" value="BRCT domain"/>
    <property type="match status" value="1"/>
</dbReference>
<dbReference type="PANTHER" id="PTHR23196">
    <property type="entry name" value="PAX TRANSCRIPTION ACTIVATION DOMAIN INTERACTING PROTEIN"/>
    <property type="match status" value="1"/>
</dbReference>